<evidence type="ECO:0000313" key="1">
    <source>
        <dbReference type="EMBL" id="MCL7038211.1"/>
    </source>
</evidence>
<evidence type="ECO:0000313" key="2">
    <source>
        <dbReference type="Proteomes" id="UP001177140"/>
    </source>
</evidence>
<reference evidence="1" key="1">
    <citation type="submission" date="2022-03" db="EMBL/GenBank/DDBJ databases">
        <title>A functionally conserved STORR gene fusion in Papaver species that diverged 16.8 million years ago.</title>
        <authorList>
            <person name="Catania T."/>
        </authorList>
    </citation>
    <scope>NUCLEOTIDE SEQUENCE</scope>
    <source>
        <strain evidence="1">S-191538</strain>
    </source>
</reference>
<proteinExistence type="predicted"/>
<accession>A0AA41VAV5</accession>
<sequence>MDLLGSRAKGSQKSSEIEARGLQNLYSIRVQKGLIHCNFIVPESLSKILEYLHRPNLTWLTLLVLVLCILPLENSMVSVDFNVSYFSAANIQVCMCPLIRLT</sequence>
<organism evidence="1 2">
    <name type="scientific">Papaver nudicaule</name>
    <name type="common">Iceland poppy</name>
    <dbReference type="NCBI Taxonomy" id="74823"/>
    <lineage>
        <taxon>Eukaryota</taxon>
        <taxon>Viridiplantae</taxon>
        <taxon>Streptophyta</taxon>
        <taxon>Embryophyta</taxon>
        <taxon>Tracheophyta</taxon>
        <taxon>Spermatophyta</taxon>
        <taxon>Magnoliopsida</taxon>
        <taxon>Ranunculales</taxon>
        <taxon>Papaveraceae</taxon>
        <taxon>Papaveroideae</taxon>
        <taxon>Papaver</taxon>
    </lineage>
</organism>
<gene>
    <name evidence="1" type="ORF">MKW94_016813</name>
</gene>
<name>A0AA41VAV5_PAPNU</name>
<protein>
    <submittedName>
        <fullName evidence="1">Uncharacterized protein</fullName>
    </submittedName>
</protein>
<dbReference type="Proteomes" id="UP001177140">
    <property type="component" value="Unassembled WGS sequence"/>
</dbReference>
<dbReference type="EMBL" id="JAJJMA010188191">
    <property type="protein sequence ID" value="MCL7038211.1"/>
    <property type="molecule type" value="Genomic_DNA"/>
</dbReference>
<keyword evidence="2" id="KW-1185">Reference proteome</keyword>
<dbReference type="AlphaFoldDB" id="A0AA41VAV5"/>
<comment type="caution">
    <text evidence="1">The sequence shown here is derived from an EMBL/GenBank/DDBJ whole genome shotgun (WGS) entry which is preliminary data.</text>
</comment>